<evidence type="ECO:0000313" key="3">
    <source>
        <dbReference type="Proteomes" id="UP001623661"/>
    </source>
</evidence>
<proteinExistence type="predicted"/>
<keyword evidence="1" id="KW-1133">Transmembrane helix</keyword>
<sequence>MKKRGIKIVKGSITILQLLTLSIPIVLQYLSDKKMGVERYLIFKKAMFSKSIPVPKTFENLVTYHFFLIAIIIIVILQLVKVVLDRRK</sequence>
<keyword evidence="3" id="KW-1185">Reference proteome</keyword>
<gene>
    <name evidence="2" type="ORF">ACJDUH_02430</name>
</gene>
<feature type="transmembrane region" description="Helical" evidence="1">
    <location>
        <begin position="64"/>
        <end position="84"/>
    </location>
</feature>
<evidence type="ECO:0000313" key="2">
    <source>
        <dbReference type="EMBL" id="MFL0266945.1"/>
    </source>
</evidence>
<keyword evidence="1" id="KW-0812">Transmembrane</keyword>
<dbReference type="EMBL" id="JBJHZY010000001">
    <property type="protein sequence ID" value="MFL0266945.1"/>
    <property type="molecule type" value="Genomic_DNA"/>
</dbReference>
<evidence type="ECO:0000256" key="1">
    <source>
        <dbReference type="SAM" id="Phobius"/>
    </source>
</evidence>
<organism evidence="2 3">
    <name type="scientific">Candidatus Clostridium radicumherbarum</name>
    <dbReference type="NCBI Taxonomy" id="3381662"/>
    <lineage>
        <taxon>Bacteria</taxon>
        <taxon>Bacillati</taxon>
        <taxon>Bacillota</taxon>
        <taxon>Clostridia</taxon>
        <taxon>Eubacteriales</taxon>
        <taxon>Clostridiaceae</taxon>
        <taxon>Clostridium</taxon>
    </lineage>
</organism>
<name>A0ABW8TNB7_9CLOT</name>
<dbReference type="RefSeq" id="WP_406763560.1">
    <property type="nucleotide sequence ID" value="NZ_JBJHZY010000001.1"/>
</dbReference>
<keyword evidence="1" id="KW-0472">Membrane</keyword>
<comment type="caution">
    <text evidence="2">The sequence shown here is derived from an EMBL/GenBank/DDBJ whole genome shotgun (WGS) entry which is preliminary data.</text>
</comment>
<reference evidence="2 3" key="1">
    <citation type="submission" date="2024-11" db="EMBL/GenBank/DDBJ databases">
        <authorList>
            <person name="Heng Y.C."/>
            <person name="Lim A.C.H."/>
            <person name="Lee J.K.Y."/>
            <person name="Kittelmann S."/>
        </authorList>
    </citation>
    <scope>NUCLEOTIDE SEQUENCE [LARGE SCALE GENOMIC DNA]</scope>
    <source>
        <strain evidence="2 3">WILCCON 0202</strain>
    </source>
</reference>
<dbReference type="Proteomes" id="UP001623661">
    <property type="component" value="Unassembled WGS sequence"/>
</dbReference>
<feature type="transmembrane region" description="Helical" evidence="1">
    <location>
        <begin position="12"/>
        <end position="31"/>
    </location>
</feature>
<protein>
    <submittedName>
        <fullName evidence="2">Uncharacterized protein</fullName>
    </submittedName>
</protein>
<accession>A0ABW8TNB7</accession>